<evidence type="ECO:0000313" key="2">
    <source>
        <dbReference type="EMBL" id="RUO74862.1"/>
    </source>
</evidence>
<feature type="signal peptide" evidence="1">
    <location>
        <begin position="1"/>
        <end position="17"/>
    </location>
</feature>
<keyword evidence="1" id="KW-0732">Signal</keyword>
<dbReference type="AlphaFoldDB" id="A0A432ZBX8"/>
<dbReference type="PROSITE" id="PS51257">
    <property type="entry name" value="PROKAR_LIPOPROTEIN"/>
    <property type="match status" value="1"/>
</dbReference>
<sequence>MLRANLFFKAASIAAVASIMTACQPQSVEPQDAFFAQFSPYCGKSFAAKVIKDNQASEAWQQDLVVHIRDCEANTIRMPLHVGEDRSRTWVLTRTEQGLDFQHIHLHEDGTPDAVSPYGGHTVAMGSAEMQAFPVDEPSKALFKANGLDVSTANTWIVSFDENTMYYELTRPNREFVVAVDLSNPIAEPPAAWGYSAEE</sequence>
<gene>
    <name evidence="2" type="ORF">CWI80_05890</name>
</gene>
<feature type="chain" id="PRO_5019243337" description="Secreted protein" evidence="1">
    <location>
        <begin position="18"/>
        <end position="199"/>
    </location>
</feature>
<dbReference type="STRING" id="1122124.GCA_000423165_00235"/>
<evidence type="ECO:0000256" key="1">
    <source>
        <dbReference type="SAM" id="SignalP"/>
    </source>
</evidence>
<keyword evidence="3" id="KW-1185">Reference proteome</keyword>
<evidence type="ECO:0000313" key="3">
    <source>
        <dbReference type="Proteomes" id="UP000287022"/>
    </source>
</evidence>
<dbReference type="RefSeq" id="WP_051206999.1">
    <property type="nucleotide sequence ID" value="NZ_PIQE01000001.1"/>
</dbReference>
<proteinExistence type="predicted"/>
<organism evidence="2 3">
    <name type="scientific">Pseudidiomarina sediminum</name>
    <dbReference type="NCBI Taxonomy" id="431675"/>
    <lineage>
        <taxon>Bacteria</taxon>
        <taxon>Pseudomonadati</taxon>
        <taxon>Pseudomonadota</taxon>
        <taxon>Gammaproteobacteria</taxon>
        <taxon>Alteromonadales</taxon>
        <taxon>Idiomarinaceae</taxon>
        <taxon>Pseudidiomarina</taxon>
    </lineage>
</organism>
<name>A0A432ZBX8_9GAMM</name>
<dbReference type="EMBL" id="PIQE01000001">
    <property type="protein sequence ID" value="RUO74862.1"/>
    <property type="molecule type" value="Genomic_DNA"/>
</dbReference>
<comment type="caution">
    <text evidence="2">The sequence shown here is derived from an EMBL/GenBank/DDBJ whole genome shotgun (WGS) entry which is preliminary data.</text>
</comment>
<dbReference type="Proteomes" id="UP000287022">
    <property type="component" value="Unassembled WGS sequence"/>
</dbReference>
<evidence type="ECO:0008006" key="4">
    <source>
        <dbReference type="Google" id="ProtNLM"/>
    </source>
</evidence>
<reference evidence="3" key="1">
    <citation type="journal article" date="2018" name="Front. Microbiol.">
        <title>Genome-Based Analysis Reveals the Taxonomy and Diversity of the Family Idiomarinaceae.</title>
        <authorList>
            <person name="Liu Y."/>
            <person name="Lai Q."/>
            <person name="Shao Z."/>
        </authorList>
    </citation>
    <scope>NUCLEOTIDE SEQUENCE [LARGE SCALE GENOMIC DNA]</scope>
    <source>
        <strain evidence="3">c121</strain>
    </source>
</reference>
<protein>
    <recommendedName>
        <fullName evidence="4">Secreted protein</fullName>
    </recommendedName>
</protein>
<accession>A0A432ZBX8</accession>